<feature type="transmembrane region" description="Helical" evidence="6">
    <location>
        <begin position="7"/>
        <end position="29"/>
    </location>
</feature>
<dbReference type="GO" id="GO:0005886">
    <property type="term" value="C:plasma membrane"/>
    <property type="evidence" value="ECO:0007669"/>
    <property type="project" value="UniProtKB-SubCell"/>
</dbReference>
<dbReference type="PANTHER" id="PTHR30250:SF11">
    <property type="entry name" value="O-ANTIGEN TRANSPORTER-RELATED"/>
    <property type="match status" value="1"/>
</dbReference>
<organism evidence="7 8">
    <name type="scientific">Caballeronia insecticola</name>
    <dbReference type="NCBI Taxonomy" id="758793"/>
    <lineage>
        <taxon>Bacteria</taxon>
        <taxon>Pseudomonadati</taxon>
        <taxon>Pseudomonadota</taxon>
        <taxon>Betaproteobacteria</taxon>
        <taxon>Burkholderiales</taxon>
        <taxon>Burkholderiaceae</taxon>
        <taxon>Caballeronia</taxon>
    </lineage>
</organism>
<feature type="transmembrane region" description="Helical" evidence="6">
    <location>
        <begin position="140"/>
        <end position="162"/>
    </location>
</feature>
<evidence type="ECO:0000256" key="4">
    <source>
        <dbReference type="ARBA" id="ARBA00022989"/>
    </source>
</evidence>
<feature type="transmembrane region" description="Helical" evidence="6">
    <location>
        <begin position="326"/>
        <end position="345"/>
    </location>
</feature>
<reference evidence="7 8" key="2">
    <citation type="journal article" date="2018" name="Int. J. Syst. Evol. Microbiol.">
        <title>Burkholderia insecticola sp. nov., a gut symbiotic bacterium of the bean bug Riptortus pedestris.</title>
        <authorList>
            <person name="Takeshita K."/>
            <person name="Tamaki H."/>
            <person name="Ohbayashi T."/>
            <person name="Meng X.-Y."/>
            <person name="Sone T."/>
            <person name="Mitani Y."/>
            <person name="Peeters C."/>
            <person name="Kikuchi Y."/>
            <person name="Vandamme P."/>
        </authorList>
    </citation>
    <scope>NUCLEOTIDE SEQUENCE [LARGE SCALE GENOMIC DNA]</scope>
    <source>
        <strain evidence="7">RPE64</strain>
    </source>
</reference>
<gene>
    <name evidence="7" type="ORF">BRPE64_BCDS13620</name>
</gene>
<feature type="transmembrane region" description="Helical" evidence="6">
    <location>
        <begin position="115"/>
        <end position="133"/>
    </location>
</feature>
<dbReference type="EMBL" id="AP013059">
    <property type="protein sequence ID" value="BAN26023.1"/>
    <property type="molecule type" value="Genomic_DNA"/>
</dbReference>
<dbReference type="OrthoDB" id="103403at2"/>
<proteinExistence type="predicted"/>
<evidence type="ECO:0000313" key="8">
    <source>
        <dbReference type="Proteomes" id="UP000013966"/>
    </source>
</evidence>
<feature type="transmembrane region" description="Helical" evidence="6">
    <location>
        <begin position="357"/>
        <end position="379"/>
    </location>
</feature>
<dbReference type="PANTHER" id="PTHR30250">
    <property type="entry name" value="PST FAMILY PREDICTED COLANIC ACID TRANSPORTER"/>
    <property type="match status" value="1"/>
</dbReference>
<protein>
    <submittedName>
        <fullName evidence="7">Oligosaccharide translocase</fullName>
    </submittedName>
</protein>
<feature type="transmembrane region" description="Helical" evidence="6">
    <location>
        <begin position="168"/>
        <end position="192"/>
    </location>
</feature>
<keyword evidence="2" id="KW-1003">Cell membrane</keyword>
<dbReference type="RefSeq" id="WP_016355447.1">
    <property type="nucleotide sequence ID" value="NC_021294.1"/>
</dbReference>
<evidence type="ECO:0000256" key="5">
    <source>
        <dbReference type="ARBA" id="ARBA00023136"/>
    </source>
</evidence>
<accession>R4WN06</accession>
<dbReference type="Pfam" id="PF01943">
    <property type="entry name" value="Polysacc_synt"/>
    <property type="match status" value="1"/>
</dbReference>
<evidence type="ECO:0000256" key="2">
    <source>
        <dbReference type="ARBA" id="ARBA00022475"/>
    </source>
</evidence>
<keyword evidence="5 6" id="KW-0472">Membrane</keyword>
<keyword evidence="8" id="KW-1185">Reference proteome</keyword>
<dbReference type="InterPro" id="IPR050833">
    <property type="entry name" value="Poly_Biosynth_Transport"/>
</dbReference>
<dbReference type="InterPro" id="IPR002797">
    <property type="entry name" value="Polysacc_synth"/>
</dbReference>
<dbReference type="PATRIC" id="fig|758793.3.peg.4269"/>
<dbReference type="KEGG" id="buo:BRPE64_BCDS13620"/>
<dbReference type="HOGENOM" id="CLU_022017_0_2_4"/>
<feature type="transmembrane region" description="Helical" evidence="6">
    <location>
        <begin position="242"/>
        <end position="263"/>
    </location>
</feature>
<keyword evidence="3 6" id="KW-0812">Transmembrane</keyword>
<evidence type="ECO:0000256" key="1">
    <source>
        <dbReference type="ARBA" id="ARBA00004651"/>
    </source>
</evidence>
<feature type="transmembrane region" description="Helical" evidence="6">
    <location>
        <begin position="284"/>
        <end position="306"/>
    </location>
</feature>
<feature type="transmembrane region" description="Helical" evidence="6">
    <location>
        <begin position="41"/>
        <end position="59"/>
    </location>
</feature>
<reference evidence="7 8" key="1">
    <citation type="journal article" date="2013" name="Genome Announc.">
        <title>Complete Genome Sequence of Burkholderia sp. Strain RPE64, Bacterial Symbiont of the Bean Bug Riptortus pedestris.</title>
        <authorList>
            <person name="Shibata T.F."/>
            <person name="Maeda T."/>
            <person name="Nikoh N."/>
            <person name="Yamaguchi K."/>
            <person name="Oshima K."/>
            <person name="Hattori M."/>
            <person name="Nishiyama T."/>
            <person name="Hasebe M."/>
            <person name="Fukatsu T."/>
            <person name="Kikuchi Y."/>
            <person name="Shigenobu S."/>
        </authorList>
    </citation>
    <scope>NUCLEOTIDE SEQUENCE [LARGE SCALE GENOMIC DNA]</scope>
</reference>
<sequence length="417" mass="45691">MASFRKNFAILMTMQISTYLVPLLTLPWLARVLSPSGYGQLSFGLAFLSYFVIATNYSFSLTATPQISVNRHDRAARSRIFWETIFAQTLITVAGFAILLALTFVFPVLGENRTLLLLGFGLVIGTMLIPTWYFQGMEDLGLISTLVFIGRALSIPAMFLLVREPGDIYWAMSVNSMVSLVTGAAVLVYLLTRREIDFVWIPFASIVRELKNGWSVFMATAIVEIYASSNIVLLALMAGNVAAGYFAAGDKLIRAALNILSPLKTAAYPRISFLMHHSRGDAFAFLRVMFMVQGSIVLTTSLVIFFGAPLAVQLLYGAQFQPTIDVLRWMAFVPFMAGLSDLFGVQTMLPLGMKAQFTRILIGSALLNFLLLAILANLFGAQGAAATVLAVESAIAVSMAMTLYMRGVPFLRKTALQ</sequence>
<evidence type="ECO:0000256" key="6">
    <source>
        <dbReference type="SAM" id="Phobius"/>
    </source>
</evidence>
<feature type="transmembrane region" description="Helical" evidence="6">
    <location>
        <begin position="80"/>
        <end position="109"/>
    </location>
</feature>
<evidence type="ECO:0000256" key="3">
    <source>
        <dbReference type="ARBA" id="ARBA00022692"/>
    </source>
</evidence>
<dbReference type="Proteomes" id="UP000013966">
    <property type="component" value="Chromosome 2"/>
</dbReference>
<dbReference type="AlphaFoldDB" id="R4WN06"/>
<dbReference type="STRING" id="758793.BRPE64_BCDS13620"/>
<comment type="subcellular location">
    <subcellularLocation>
        <location evidence="1">Cell membrane</location>
        <topology evidence="1">Multi-pass membrane protein</topology>
    </subcellularLocation>
</comment>
<name>R4WN06_9BURK</name>
<evidence type="ECO:0000313" key="7">
    <source>
        <dbReference type="EMBL" id="BAN26023.1"/>
    </source>
</evidence>
<keyword evidence="4 6" id="KW-1133">Transmembrane helix</keyword>
<feature type="transmembrane region" description="Helical" evidence="6">
    <location>
        <begin position="385"/>
        <end position="404"/>
    </location>
</feature>